<keyword evidence="4 6" id="KW-1133">Transmembrane helix</keyword>
<keyword evidence="5 6" id="KW-0472">Membrane</keyword>
<protein>
    <submittedName>
        <fullName evidence="7">Family with sequence similarity 163 member Aa</fullName>
    </submittedName>
</protein>
<dbReference type="GeneTree" id="ENSGT00940000159228"/>
<comment type="similarity">
    <text evidence="2">Belongs to the FAM163 family.</text>
</comment>
<evidence type="ECO:0000313" key="8">
    <source>
        <dbReference type="Proteomes" id="UP000265120"/>
    </source>
</evidence>
<evidence type="ECO:0000256" key="5">
    <source>
        <dbReference type="ARBA" id="ARBA00023136"/>
    </source>
</evidence>
<dbReference type="Ensembl" id="ENSCSET00000025937.1">
    <property type="protein sequence ID" value="ENSCSEP00000025600.1"/>
    <property type="gene ID" value="ENSCSEG00000016348.1"/>
</dbReference>
<keyword evidence="8" id="KW-1185">Reference proteome</keyword>
<dbReference type="AlphaFoldDB" id="A0A3P8WGN3"/>
<dbReference type="Ensembl" id="ENSCSET00000025939.1">
    <property type="protein sequence ID" value="ENSCSEP00000025602.1"/>
    <property type="gene ID" value="ENSCSEG00000016348.1"/>
</dbReference>
<feature type="transmembrane region" description="Helical" evidence="6">
    <location>
        <begin position="6"/>
        <end position="28"/>
    </location>
</feature>
<name>A0A3P8WGN3_CYNSE</name>
<comment type="subcellular location">
    <subcellularLocation>
        <location evidence="1">Membrane</location>
        <topology evidence="1">Single-pass membrane protein</topology>
    </subcellularLocation>
</comment>
<sequence>MTAGTVVITGGILATVILLCIIAVLCYCRLQYYCCNKNGSDSGSISQQHFAGNACSVTGLDGSIFTPLSLSPPEPVRTSNPAKPGGGPGRSYCPTCSPYDSPFYVRTADEMRNGGERITYMPTHYDNPALAMPLPAVRGSLLREAPGARPPDFYTNTRAISTEV</sequence>
<reference evidence="7 8" key="1">
    <citation type="journal article" date="2014" name="Nat. Genet.">
        <title>Whole-genome sequence of a flatfish provides insights into ZW sex chromosome evolution and adaptation to a benthic lifestyle.</title>
        <authorList>
            <person name="Chen S."/>
            <person name="Zhang G."/>
            <person name="Shao C."/>
            <person name="Huang Q."/>
            <person name="Liu G."/>
            <person name="Zhang P."/>
            <person name="Song W."/>
            <person name="An N."/>
            <person name="Chalopin D."/>
            <person name="Volff J.N."/>
            <person name="Hong Y."/>
            <person name="Li Q."/>
            <person name="Sha Z."/>
            <person name="Zhou H."/>
            <person name="Xie M."/>
            <person name="Yu Q."/>
            <person name="Liu Y."/>
            <person name="Xiang H."/>
            <person name="Wang N."/>
            <person name="Wu K."/>
            <person name="Yang C."/>
            <person name="Zhou Q."/>
            <person name="Liao X."/>
            <person name="Yang L."/>
            <person name="Hu Q."/>
            <person name="Zhang J."/>
            <person name="Meng L."/>
            <person name="Jin L."/>
            <person name="Tian Y."/>
            <person name="Lian J."/>
            <person name="Yang J."/>
            <person name="Miao G."/>
            <person name="Liu S."/>
            <person name="Liang Z."/>
            <person name="Yan F."/>
            <person name="Li Y."/>
            <person name="Sun B."/>
            <person name="Zhang H."/>
            <person name="Zhang J."/>
            <person name="Zhu Y."/>
            <person name="Du M."/>
            <person name="Zhao Y."/>
            <person name="Schartl M."/>
            <person name="Tang Q."/>
            <person name="Wang J."/>
        </authorList>
    </citation>
    <scope>NUCLEOTIDE SEQUENCE</scope>
</reference>
<dbReference type="Proteomes" id="UP000265120">
    <property type="component" value="Chromosome 2"/>
</dbReference>
<dbReference type="OrthoDB" id="9937973at2759"/>
<dbReference type="STRING" id="244447.ENSCSEP00000025600"/>
<dbReference type="InterPro" id="IPR029379">
    <property type="entry name" value="FAM163"/>
</dbReference>
<evidence type="ECO:0000256" key="3">
    <source>
        <dbReference type="ARBA" id="ARBA00022692"/>
    </source>
</evidence>
<dbReference type="PANTHER" id="PTHR31914">
    <property type="entry name" value="PROTEIN FAM163A"/>
    <property type="match status" value="1"/>
</dbReference>
<evidence type="ECO:0000256" key="2">
    <source>
        <dbReference type="ARBA" id="ARBA00006760"/>
    </source>
</evidence>
<dbReference type="GO" id="GO:0016020">
    <property type="term" value="C:membrane"/>
    <property type="evidence" value="ECO:0007669"/>
    <property type="project" value="UniProtKB-SubCell"/>
</dbReference>
<dbReference type="PANTHER" id="PTHR31914:SF2">
    <property type="entry name" value="PROTEIN FAM163A"/>
    <property type="match status" value="1"/>
</dbReference>
<evidence type="ECO:0000313" key="7">
    <source>
        <dbReference type="Ensembl" id="ENSCSEP00000025602.1"/>
    </source>
</evidence>
<evidence type="ECO:0000256" key="4">
    <source>
        <dbReference type="ARBA" id="ARBA00022989"/>
    </source>
</evidence>
<dbReference type="Pfam" id="PF15069">
    <property type="entry name" value="FAM163"/>
    <property type="match status" value="1"/>
</dbReference>
<dbReference type="OMA" id="PPINMAT"/>
<evidence type="ECO:0000256" key="6">
    <source>
        <dbReference type="SAM" id="Phobius"/>
    </source>
</evidence>
<evidence type="ECO:0000256" key="1">
    <source>
        <dbReference type="ARBA" id="ARBA00004167"/>
    </source>
</evidence>
<organism evidence="7 8">
    <name type="scientific">Cynoglossus semilaevis</name>
    <name type="common">Tongue sole</name>
    <dbReference type="NCBI Taxonomy" id="244447"/>
    <lineage>
        <taxon>Eukaryota</taxon>
        <taxon>Metazoa</taxon>
        <taxon>Chordata</taxon>
        <taxon>Craniata</taxon>
        <taxon>Vertebrata</taxon>
        <taxon>Euteleostomi</taxon>
        <taxon>Actinopterygii</taxon>
        <taxon>Neopterygii</taxon>
        <taxon>Teleostei</taxon>
        <taxon>Neoteleostei</taxon>
        <taxon>Acanthomorphata</taxon>
        <taxon>Carangaria</taxon>
        <taxon>Pleuronectiformes</taxon>
        <taxon>Pleuronectoidei</taxon>
        <taxon>Cynoglossidae</taxon>
        <taxon>Cynoglossinae</taxon>
        <taxon>Cynoglossus</taxon>
    </lineage>
</organism>
<reference evidence="7" key="2">
    <citation type="submission" date="2025-05" db="UniProtKB">
        <authorList>
            <consortium name="Ensembl"/>
        </authorList>
    </citation>
    <scope>IDENTIFICATION</scope>
</reference>
<dbReference type="InterPro" id="IPR040281">
    <property type="entry name" value="FAM163A"/>
</dbReference>
<keyword evidence="3 6" id="KW-0812">Transmembrane</keyword>
<accession>A0A3P8WGN3</accession>
<dbReference type="KEGG" id="csem:103394546"/>
<proteinExistence type="inferred from homology"/>